<feature type="transmembrane region" description="Helical" evidence="7">
    <location>
        <begin position="60"/>
        <end position="83"/>
    </location>
</feature>
<evidence type="ECO:0000256" key="2">
    <source>
        <dbReference type="ARBA" id="ARBA00006228"/>
    </source>
</evidence>
<keyword evidence="6 7" id="KW-0472">Membrane</keyword>
<keyword evidence="9" id="KW-1185">Reference proteome</keyword>
<dbReference type="InterPro" id="IPR002758">
    <property type="entry name" value="Cation_antiport_E"/>
</dbReference>
<comment type="similarity">
    <text evidence="2">Belongs to the CPA3 antiporters (TC 2.A.63) subunit E family.</text>
</comment>
<dbReference type="EMBL" id="BSYI01000034">
    <property type="protein sequence ID" value="GMG84343.1"/>
    <property type="molecule type" value="Genomic_DNA"/>
</dbReference>
<name>A0ABQ6LR56_9RHOB</name>
<evidence type="ECO:0000256" key="1">
    <source>
        <dbReference type="ARBA" id="ARBA00004651"/>
    </source>
</evidence>
<keyword evidence="5 7" id="KW-1133">Transmembrane helix</keyword>
<accession>A0ABQ6LR56</accession>
<evidence type="ECO:0000256" key="7">
    <source>
        <dbReference type="SAM" id="Phobius"/>
    </source>
</evidence>
<dbReference type="PANTHER" id="PTHR34584:SF1">
    <property type="entry name" value="NA(+)_H(+) ANTIPORTER SUBUNIT E1"/>
    <property type="match status" value="1"/>
</dbReference>
<organism evidence="8 9">
    <name type="scientific">Paralimibaculum aggregatum</name>
    <dbReference type="NCBI Taxonomy" id="3036245"/>
    <lineage>
        <taxon>Bacteria</taxon>
        <taxon>Pseudomonadati</taxon>
        <taxon>Pseudomonadota</taxon>
        <taxon>Alphaproteobacteria</taxon>
        <taxon>Rhodobacterales</taxon>
        <taxon>Paracoccaceae</taxon>
        <taxon>Paralimibaculum</taxon>
    </lineage>
</organism>
<gene>
    <name evidence="8" type="ORF">LNKW23_35580</name>
</gene>
<evidence type="ECO:0000256" key="6">
    <source>
        <dbReference type="ARBA" id="ARBA00023136"/>
    </source>
</evidence>
<dbReference type="Pfam" id="PF01899">
    <property type="entry name" value="MNHE"/>
    <property type="match status" value="1"/>
</dbReference>
<evidence type="ECO:0000313" key="9">
    <source>
        <dbReference type="Proteomes" id="UP001239909"/>
    </source>
</evidence>
<reference evidence="8 9" key="1">
    <citation type="submission" date="2023-04" db="EMBL/GenBank/DDBJ databases">
        <title>Marinoamorphus aggregata gen. nov., sp. Nov., isolate from tissue of brittle star Ophioplocus japonicus.</title>
        <authorList>
            <person name="Kawano K."/>
            <person name="Sawayama S."/>
            <person name="Nakagawa S."/>
        </authorList>
    </citation>
    <scope>NUCLEOTIDE SEQUENCE [LARGE SCALE GENOMIC DNA]</scope>
    <source>
        <strain evidence="8 9">NKW23</strain>
    </source>
</reference>
<dbReference type="RefSeq" id="WP_285673378.1">
    <property type="nucleotide sequence ID" value="NZ_BSYI01000034.1"/>
</dbReference>
<comment type="subcellular location">
    <subcellularLocation>
        <location evidence="1">Cell membrane</location>
        <topology evidence="1">Multi-pass membrane protein</topology>
    </subcellularLocation>
</comment>
<sequence length="159" mass="17541">MIRMVLIALVLFAFWLLLSGNYKLWLVASGAASAMFVVAFARAKQVTDGEGFPAEMLPRALLYWPWLIWQIVLSAINVARIILDPKLPISPTVVRVDAKQKSSVGLVTYANSITLTPGTISVEVGERVKRIWVHAITKENAAGFADDEMNARVAKMEGR</sequence>
<protein>
    <submittedName>
        <fullName evidence="8">Na+/H+ antiporter subunit E</fullName>
    </submittedName>
</protein>
<keyword evidence="3" id="KW-1003">Cell membrane</keyword>
<evidence type="ECO:0000256" key="4">
    <source>
        <dbReference type="ARBA" id="ARBA00022692"/>
    </source>
</evidence>
<proteinExistence type="inferred from homology"/>
<evidence type="ECO:0000256" key="3">
    <source>
        <dbReference type="ARBA" id="ARBA00022475"/>
    </source>
</evidence>
<keyword evidence="4 7" id="KW-0812">Transmembrane</keyword>
<comment type="caution">
    <text evidence="8">The sequence shown here is derived from an EMBL/GenBank/DDBJ whole genome shotgun (WGS) entry which is preliminary data.</text>
</comment>
<dbReference type="PANTHER" id="PTHR34584">
    <property type="entry name" value="NA(+)/H(+) ANTIPORTER SUBUNIT E1"/>
    <property type="match status" value="1"/>
</dbReference>
<evidence type="ECO:0000313" key="8">
    <source>
        <dbReference type="EMBL" id="GMG84343.1"/>
    </source>
</evidence>
<dbReference type="Proteomes" id="UP001239909">
    <property type="component" value="Unassembled WGS sequence"/>
</dbReference>
<dbReference type="PIRSF" id="PIRSF019239">
    <property type="entry name" value="MrpE"/>
    <property type="match status" value="1"/>
</dbReference>
<evidence type="ECO:0000256" key="5">
    <source>
        <dbReference type="ARBA" id="ARBA00022989"/>
    </source>
</evidence>